<dbReference type="EMBL" id="CP024087">
    <property type="protein sequence ID" value="AYF32210.1"/>
    <property type="molecule type" value="Genomic_DNA"/>
</dbReference>
<evidence type="ECO:0000313" key="2">
    <source>
        <dbReference type="EMBL" id="AYF30599.1"/>
    </source>
</evidence>
<organism evidence="2 4">
    <name type="scientific">Micromonospora tulbaghiae</name>
    <dbReference type="NCBI Taxonomy" id="479978"/>
    <lineage>
        <taxon>Bacteria</taxon>
        <taxon>Bacillati</taxon>
        <taxon>Actinomycetota</taxon>
        <taxon>Actinomycetes</taxon>
        <taxon>Micromonosporales</taxon>
        <taxon>Micromonosporaceae</taxon>
        <taxon>Micromonospora</taxon>
    </lineage>
</organism>
<accession>A0A386WTE6</accession>
<dbReference type="RefSeq" id="WP_120572305.1">
    <property type="nucleotide sequence ID" value="NZ_CP024087.1"/>
</dbReference>
<gene>
    <name evidence="2" type="ORF">CSH63_24775</name>
    <name evidence="3" type="ORF">CSH63_33185</name>
</gene>
<sequence length="105" mass="11296">MTTGQLVVAVVTALLGTGGLAWARALFRGVGSLRTGARATERAALADLRRRAEDAEKLTAEKTYELNFWRNIAGQYAYQLHRAGHEPDPPNPVPPVRRGDGSPSG</sequence>
<reference evidence="2 4" key="1">
    <citation type="submission" date="2017-10" db="EMBL/GenBank/DDBJ databases">
        <title>Integration of genomic and chemical information greatly accelerates assignment of the full stereostructure of myelolactone, a potent inhibitor of myeloma from a marine-derived Micromonospora.</title>
        <authorList>
            <person name="Kim M.C."/>
            <person name="Machado H."/>
            <person name="Jensen P.R."/>
            <person name="Fenical W."/>
        </authorList>
    </citation>
    <scope>NUCLEOTIDE SEQUENCE [LARGE SCALE GENOMIC DNA]</scope>
    <source>
        <strain evidence="2 4">CNY-010</strain>
    </source>
</reference>
<dbReference type="Proteomes" id="UP000267804">
    <property type="component" value="Chromosome"/>
</dbReference>
<evidence type="ECO:0000313" key="3">
    <source>
        <dbReference type="EMBL" id="AYF32210.1"/>
    </source>
</evidence>
<proteinExistence type="predicted"/>
<protein>
    <submittedName>
        <fullName evidence="2">Uncharacterized protein</fullName>
    </submittedName>
</protein>
<evidence type="ECO:0000256" key="1">
    <source>
        <dbReference type="SAM" id="MobiDB-lite"/>
    </source>
</evidence>
<dbReference type="KEGG" id="mtua:CSH63_24775"/>
<evidence type="ECO:0000313" key="4">
    <source>
        <dbReference type="Proteomes" id="UP000267804"/>
    </source>
</evidence>
<dbReference type="AlphaFoldDB" id="A0A386WTE6"/>
<dbReference type="KEGG" id="mtua:CSH63_33185"/>
<feature type="region of interest" description="Disordered" evidence="1">
    <location>
        <begin position="80"/>
        <end position="105"/>
    </location>
</feature>
<dbReference type="EMBL" id="CP024087">
    <property type="protein sequence ID" value="AYF30599.1"/>
    <property type="molecule type" value="Genomic_DNA"/>
</dbReference>
<name>A0A386WTE6_9ACTN</name>